<protein>
    <submittedName>
        <fullName evidence="1">Transcriptional regulator</fullName>
    </submittedName>
</protein>
<comment type="caution">
    <text evidence="1">The sequence shown here is derived from an EMBL/GenBank/DDBJ whole genome shotgun (WGS) entry which is preliminary data.</text>
</comment>
<proteinExistence type="predicted"/>
<dbReference type="EMBL" id="WLZY01000008">
    <property type="protein sequence ID" value="NDL59771.1"/>
    <property type="molecule type" value="Genomic_DNA"/>
</dbReference>
<evidence type="ECO:0000313" key="1">
    <source>
        <dbReference type="EMBL" id="NDL59771.1"/>
    </source>
</evidence>
<dbReference type="Gene3D" id="3.30.450.40">
    <property type="match status" value="1"/>
</dbReference>
<name>A0A7K3M8T9_9ACTN</name>
<accession>A0A7K3M8T9</accession>
<sequence length="452" mass="49634">MGRPRYGDGIAAALALPPGVDARRRWRSTARARESFLSSATAPTWLRPLIRDSWERSMKYRVNPETKAAPVLLDSDEVAETLRANPLRAAIPILQRLLVEPATDAGVIVALADNDARVLWIEGDNHLLRKAEAIHAVSGSVWTEGLTGTNALGTAHELGALVQIFGSEHFAQPVHAWSCTAAPLRDPATGEICGYVDITGHDEVASPQSALLIRSVIAAVEAELRLKRTERARPVRQARRGPAAYLRILGRDRGQLTVNGQSAELSLRHTELLLLLAVHPDGLSAGELAWKMYEQDAAEVTVRAEVSRLRKAWPTLVAPTSPYRLNVELKTDAADVAESLQRGAYRRALDLYRGPALPRSEAPGVAEHRDHLHEWLRQALLRYAGVDVLLRYARSVPGRDDLEVWQACLERLPNGSRRRAEVEAAVGGLQDTFGFPGDLHRNGLATRRTLPS</sequence>
<dbReference type="Proteomes" id="UP000460435">
    <property type="component" value="Unassembled WGS sequence"/>
</dbReference>
<gene>
    <name evidence="1" type="ORF">F7O44_22110</name>
</gene>
<dbReference type="AlphaFoldDB" id="A0A7K3M8T9"/>
<organism evidence="1 2">
    <name type="scientific">Phytoactinopolyspora mesophila</name>
    <dbReference type="NCBI Taxonomy" id="2650750"/>
    <lineage>
        <taxon>Bacteria</taxon>
        <taxon>Bacillati</taxon>
        <taxon>Actinomycetota</taxon>
        <taxon>Actinomycetes</taxon>
        <taxon>Jiangellales</taxon>
        <taxon>Jiangellaceae</taxon>
        <taxon>Phytoactinopolyspora</taxon>
    </lineage>
</organism>
<evidence type="ECO:0000313" key="2">
    <source>
        <dbReference type="Proteomes" id="UP000460435"/>
    </source>
</evidence>
<keyword evidence="2" id="KW-1185">Reference proteome</keyword>
<dbReference type="RefSeq" id="WP_162452454.1">
    <property type="nucleotide sequence ID" value="NZ_WLZY01000008.1"/>
</dbReference>
<dbReference type="InterPro" id="IPR029016">
    <property type="entry name" value="GAF-like_dom_sf"/>
</dbReference>
<reference evidence="1 2" key="1">
    <citation type="submission" date="2019-11" db="EMBL/GenBank/DDBJ databases">
        <authorList>
            <person name="Li X.-J."/>
            <person name="Feng X.-M."/>
        </authorList>
    </citation>
    <scope>NUCLEOTIDE SEQUENCE [LARGE SCALE GENOMIC DNA]</scope>
    <source>
        <strain evidence="1 2">XMNu-373</strain>
    </source>
</reference>